<evidence type="ECO:0000256" key="2">
    <source>
        <dbReference type="SAM" id="SignalP"/>
    </source>
</evidence>
<feature type="chain" id="PRO_5034964933" evidence="2">
    <location>
        <begin position="23"/>
        <end position="218"/>
    </location>
</feature>
<comment type="caution">
    <text evidence="3">The sequence shown here is derived from an EMBL/GenBank/DDBJ whole genome shotgun (WGS) entry which is preliminary data.</text>
</comment>
<organism evidence="3 4">
    <name type="scientific">Heterodermia speciosa</name>
    <dbReference type="NCBI Taxonomy" id="116794"/>
    <lineage>
        <taxon>Eukaryota</taxon>
        <taxon>Fungi</taxon>
        <taxon>Dikarya</taxon>
        <taxon>Ascomycota</taxon>
        <taxon>Pezizomycotina</taxon>
        <taxon>Lecanoromycetes</taxon>
        <taxon>OSLEUM clade</taxon>
        <taxon>Lecanoromycetidae</taxon>
        <taxon>Caliciales</taxon>
        <taxon>Physciaceae</taxon>
        <taxon>Heterodermia</taxon>
    </lineage>
</organism>
<dbReference type="EMBL" id="CAJPDS010000116">
    <property type="protein sequence ID" value="CAF9938607.1"/>
    <property type="molecule type" value="Genomic_DNA"/>
</dbReference>
<evidence type="ECO:0000313" key="4">
    <source>
        <dbReference type="Proteomes" id="UP000664521"/>
    </source>
</evidence>
<dbReference type="Proteomes" id="UP000664521">
    <property type="component" value="Unassembled WGS sequence"/>
</dbReference>
<evidence type="ECO:0000256" key="1">
    <source>
        <dbReference type="SAM" id="MobiDB-lite"/>
    </source>
</evidence>
<proteinExistence type="predicted"/>
<gene>
    <name evidence="3" type="ORF">HETSPECPRED_001127</name>
</gene>
<protein>
    <submittedName>
        <fullName evidence="3">Uncharacterized protein</fullName>
    </submittedName>
</protein>
<accession>A0A8H3J0U1</accession>
<dbReference type="AlphaFoldDB" id="A0A8H3J0U1"/>
<feature type="signal peptide" evidence="2">
    <location>
        <begin position="1"/>
        <end position="22"/>
    </location>
</feature>
<reference evidence="3" key="1">
    <citation type="submission" date="2021-03" db="EMBL/GenBank/DDBJ databases">
        <authorList>
            <person name="Tagirdzhanova G."/>
        </authorList>
    </citation>
    <scope>NUCLEOTIDE SEQUENCE</scope>
</reference>
<evidence type="ECO:0000313" key="3">
    <source>
        <dbReference type="EMBL" id="CAF9938607.1"/>
    </source>
</evidence>
<keyword evidence="4" id="KW-1185">Reference proteome</keyword>
<name>A0A8H3J0U1_9LECA</name>
<keyword evidence="2" id="KW-0732">Signal</keyword>
<dbReference type="OrthoDB" id="5421667at2759"/>
<sequence>MRSTGSVLRSVALILLLCNVTARPGIRHIDYGALYGRSYDDTILGGDSRKIANPMSVAAHIPSKRMMPGITPIVRQLKLNMFHFVSIRPIVPIHKAALFLEDFYAQVALSAGGVWSQSPRRYNFAIREGNFELTFRSLGDSIPWEVVKDLAERLWECAVMGLTDLFEAAYSDETGKIALKVTMSIVDASLSSSDDDFREGSVPSVNGPEDMSYQQDGP</sequence>
<feature type="region of interest" description="Disordered" evidence="1">
    <location>
        <begin position="191"/>
        <end position="218"/>
    </location>
</feature>